<keyword evidence="1" id="KW-1133">Transmembrane helix</keyword>
<name>A0A4Q4Q1U0_9PLEO</name>
<evidence type="ECO:0000256" key="1">
    <source>
        <dbReference type="SAM" id="Phobius"/>
    </source>
</evidence>
<sequence>MEDTQSLHREAGQSTLSFHVEPKHELVTTATPLLDLNDATLMPQGWPTSPSRIKRSLSTMLLNGAFDIALCLFSSCFLIFSLVVMYHDDAPTSENPMTVDGLIRATKYSPTIFPILFASVVGRATHAILLWRLEKGERIQILDSLATSTSLTSTVTSQIHLRQINITSVLLVMLWALSPIGGQASLRQMSIGTVVKRSDASFQYVIPTRKQDAGVVTGTTTTNLVISAIIGSSSTKASPIDLWGNVKIPKIEHYEKTAEPDSDGWFNTRLGDDDLATYTSLVGIPTDGGRDETTTTDYDFHIQTEYLHLICASDKKTESVNVLKLPSGVSNTTSKNKVIWWSENDVVNRSKKAVETLEPFSFSYSKLYWNDQSSVSCSTENSYVEVEVFCAMNSTCRAVKVRRSQLPQLSPASTLMDLDQGYNARMFMSGFLSSVGEQGEYTIGNSVLDRYLKDPSLGGTVYQSSNESQISDEAWSDRLGHLLNSYWTCIYGVYTITGGIHADTAYNWDGSSNITFEPPKIDPDGSNSTENYGWTYDNLEWNNLNYKSRVWPSQGNKYEHIEVVKAHMSWAMTLAIASLVLIASSFVPPIVRHFLTTGPDIAINFSSLATRNNSCVPIPASGSYLPAADRFRLLKDLRLRFADAEGKSDVGNLVIAAQGVEKAEYSRVRKGRLYE</sequence>
<feature type="transmembrane region" description="Helical" evidence="1">
    <location>
        <begin position="112"/>
        <end position="131"/>
    </location>
</feature>
<dbReference type="EMBL" id="PEJP01000078">
    <property type="protein sequence ID" value="RYO31433.1"/>
    <property type="molecule type" value="Genomic_DNA"/>
</dbReference>
<reference evidence="3" key="1">
    <citation type="journal article" date="2019" name="bioRxiv">
        <title>Genomics, evolutionary history and diagnostics of the Alternaria alternata species group including apple and Asian pear pathotypes.</title>
        <authorList>
            <person name="Armitage A.D."/>
            <person name="Cockerton H.M."/>
            <person name="Sreenivasaprasad S."/>
            <person name="Woodhall J.W."/>
            <person name="Lane C.R."/>
            <person name="Harrison R.J."/>
            <person name="Clarkson J.P."/>
        </authorList>
    </citation>
    <scope>NUCLEOTIDE SEQUENCE [LARGE SCALE GENOMIC DNA]</scope>
    <source>
        <strain evidence="3">RGR 97.0016</strain>
    </source>
</reference>
<dbReference type="Proteomes" id="UP000293823">
    <property type="component" value="Unassembled WGS sequence"/>
</dbReference>
<feature type="transmembrane region" description="Helical" evidence="1">
    <location>
        <begin position="61"/>
        <end position="86"/>
    </location>
</feature>
<dbReference type="OrthoDB" id="3692311at2759"/>
<evidence type="ECO:0000313" key="3">
    <source>
        <dbReference type="Proteomes" id="UP000293823"/>
    </source>
</evidence>
<organism evidence="2 3">
    <name type="scientific">Alternaria arborescens</name>
    <dbReference type="NCBI Taxonomy" id="156630"/>
    <lineage>
        <taxon>Eukaryota</taxon>
        <taxon>Fungi</taxon>
        <taxon>Dikarya</taxon>
        <taxon>Ascomycota</taxon>
        <taxon>Pezizomycotina</taxon>
        <taxon>Dothideomycetes</taxon>
        <taxon>Pleosporomycetidae</taxon>
        <taxon>Pleosporales</taxon>
        <taxon>Pleosporineae</taxon>
        <taxon>Pleosporaceae</taxon>
        <taxon>Alternaria</taxon>
        <taxon>Alternaria sect. Alternaria</taxon>
    </lineage>
</organism>
<protein>
    <submittedName>
        <fullName evidence="2">Uncharacterized protein</fullName>
    </submittedName>
</protein>
<proteinExistence type="predicted"/>
<feature type="transmembrane region" description="Helical" evidence="1">
    <location>
        <begin position="164"/>
        <end position="182"/>
    </location>
</feature>
<keyword evidence="1" id="KW-0812">Transmembrane</keyword>
<dbReference type="AlphaFoldDB" id="A0A4Q4Q1U0"/>
<evidence type="ECO:0000313" key="2">
    <source>
        <dbReference type="EMBL" id="RYO31433.1"/>
    </source>
</evidence>
<comment type="caution">
    <text evidence="2">The sequence shown here is derived from an EMBL/GenBank/DDBJ whole genome shotgun (WGS) entry which is preliminary data.</text>
</comment>
<keyword evidence="3" id="KW-1185">Reference proteome</keyword>
<gene>
    <name evidence="2" type="ORF">AA0113_g11831</name>
</gene>
<keyword evidence="1" id="KW-0472">Membrane</keyword>
<accession>A0A4Q4Q1U0</accession>